<protein>
    <submittedName>
        <fullName evidence="1">Uncharacterized protein</fullName>
    </submittedName>
</protein>
<sequence>CRIRPFYWDFIELEEAYPTKESPVIESLKKEGSTISFNWWGNYSNKYLVWYSDNMSDWFLADPPGEAGFIGEDWPINFSDTITPSIWRHFYRVEERRY</sequence>
<dbReference type="EMBL" id="BARS01001663">
    <property type="protein sequence ID" value="GAF74740.1"/>
    <property type="molecule type" value="Genomic_DNA"/>
</dbReference>
<dbReference type="AlphaFoldDB" id="X0TF95"/>
<accession>X0TF95</accession>
<reference evidence="1" key="1">
    <citation type="journal article" date="2014" name="Front. Microbiol.">
        <title>High frequency of phylogenetically diverse reductive dehalogenase-homologous genes in deep subseafloor sedimentary metagenomes.</title>
        <authorList>
            <person name="Kawai M."/>
            <person name="Futagami T."/>
            <person name="Toyoda A."/>
            <person name="Takaki Y."/>
            <person name="Nishi S."/>
            <person name="Hori S."/>
            <person name="Arai W."/>
            <person name="Tsubouchi T."/>
            <person name="Morono Y."/>
            <person name="Uchiyama I."/>
            <person name="Ito T."/>
            <person name="Fujiyama A."/>
            <person name="Inagaki F."/>
            <person name="Takami H."/>
        </authorList>
    </citation>
    <scope>NUCLEOTIDE SEQUENCE</scope>
    <source>
        <strain evidence="1">Expedition CK06-06</strain>
    </source>
</reference>
<feature type="non-terminal residue" evidence="1">
    <location>
        <position position="1"/>
    </location>
</feature>
<organism evidence="1">
    <name type="scientific">marine sediment metagenome</name>
    <dbReference type="NCBI Taxonomy" id="412755"/>
    <lineage>
        <taxon>unclassified sequences</taxon>
        <taxon>metagenomes</taxon>
        <taxon>ecological metagenomes</taxon>
    </lineage>
</organism>
<proteinExistence type="predicted"/>
<gene>
    <name evidence="1" type="ORF">S01H1_03130</name>
</gene>
<evidence type="ECO:0000313" key="1">
    <source>
        <dbReference type="EMBL" id="GAF74740.1"/>
    </source>
</evidence>
<comment type="caution">
    <text evidence="1">The sequence shown here is derived from an EMBL/GenBank/DDBJ whole genome shotgun (WGS) entry which is preliminary data.</text>
</comment>
<name>X0TF95_9ZZZZ</name>